<evidence type="ECO:0000313" key="5">
    <source>
        <dbReference type="Proteomes" id="UP001179363"/>
    </source>
</evidence>
<dbReference type="PANTHER" id="PTHR11203">
    <property type="entry name" value="CLEAVAGE AND POLYADENYLATION SPECIFICITY FACTOR FAMILY MEMBER"/>
    <property type="match status" value="1"/>
</dbReference>
<dbReference type="Gene3D" id="3.40.50.10890">
    <property type="match status" value="1"/>
</dbReference>
<gene>
    <name evidence="4" type="ORF">L1I30_13625</name>
</gene>
<accession>A0ABS9EK57</accession>
<dbReference type="SMART" id="SM01027">
    <property type="entry name" value="Beta-Casp"/>
    <property type="match status" value="1"/>
</dbReference>
<evidence type="ECO:0000259" key="3">
    <source>
        <dbReference type="SMART" id="SM01027"/>
    </source>
</evidence>
<keyword evidence="1" id="KW-0378">Hydrolase</keyword>
<dbReference type="Gene3D" id="3.60.15.10">
    <property type="entry name" value="Ribonuclease Z/Hydroxyacylglutathione hydrolase-like"/>
    <property type="match status" value="1"/>
</dbReference>
<dbReference type="InterPro" id="IPR011108">
    <property type="entry name" value="RMMBL"/>
</dbReference>
<proteinExistence type="predicted"/>
<dbReference type="InterPro" id="IPR036866">
    <property type="entry name" value="RibonucZ/Hydroxyglut_hydro"/>
</dbReference>
<dbReference type="InterPro" id="IPR022712">
    <property type="entry name" value="Beta_Casp"/>
</dbReference>
<name>A0ABS9EK57_9FLAO</name>
<dbReference type="InterPro" id="IPR001279">
    <property type="entry name" value="Metallo-B-lactamas"/>
</dbReference>
<dbReference type="SUPFAM" id="SSF56281">
    <property type="entry name" value="Metallo-hydrolase/oxidoreductase"/>
    <property type="match status" value="1"/>
</dbReference>
<dbReference type="RefSeq" id="WP_236134854.1">
    <property type="nucleotide sequence ID" value="NZ_JAKGTH010000011.1"/>
</dbReference>
<reference evidence="4" key="1">
    <citation type="submission" date="2022-01" db="EMBL/GenBank/DDBJ databases">
        <title>Gillisia lutea sp. nov., isolated from marine plastic residues from the Malvarosa beach (Valencia, Spain).</title>
        <authorList>
            <person name="Vidal-Verdu A."/>
            <person name="Molina-Menor E."/>
            <person name="Satari L."/>
            <person name="Pascual J."/>
            <person name="Pereto J."/>
            <person name="Porcar M."/>
        </authorList>
    </citation>
    <scope>NUCLEOTIDE SEQUENCE</scope>
    <source>
        <strain evidence="4">M10.2A</strain>
    </source>
</reference>
<sequence>MSTTVKIHFLGAAGTVTGSKFLIETPNYNILIDCGMFQGLKKLRKLNWEPFPFPPENIDLVLLTHGHLDHTAYLPKLVLQGYNNPVRATAPTLAIATIIIMDSAKIQEEYAENANEEGYTIHDPALPIYNVEDAKRTIGYFESAEIDTWYTATKDIRYRFIMNGHIIGSTFIELDIFGKRFVFSGDIGRKNDALLEAPKKPESADFIFMESTYGNKLHAEDDADNILIDAIKNTIQKRGNLIIPSFAVERLQTLMYKLWQLYKKNLIPNIPIFVDSPMGNEVLEVFEAFSSWHKLSLSEYKAMKHHFNIITSYRDTWNTIDDPRPKVVIAGSGMVTGGRVLTYLRYALEEPENTVLLVGYQAEGTRGRQLQEGQHEIKIAGKYYKVKAIVRQIESLSAHADQQELLSWLSNIQNTPQKIFLIHGEEMARDTLRVKIKDTYNWPVYLPHLNEVVNLKF</sequence>
<dbReference type="SMART" id="SM00849">
    <property type="entry name" value="Lactamase_B"/>
    <property type="match status" value="1"/>
</dbReference>
<dbReference type="Pfam" id="PF00753">
    <property type="entry name" value="Lactamase_B"/>
    <property type="match status" value="1"/>
</dbReference>
<feature type="domain" description="Metallo-beta-lactamase" evidence="2">
    <location>
        <begin position="17"/>
        <end position="246"/>
    </location>
</feature>
<evidence type="ECO:0000256" key="1">
    <source>
        <dbReference type="ARBA" id="ARBA00022801"/>
    </source>
</evidence>
<evidence type="ECO:0000259" key="2">
    <source>
        <dbReference type="SMART" id="SM00849"/>
    </source>
</evidence>
<dbReference type="EMBL" id="JAKGTH010000011">
    <property type="protein sequence ID" value="MCF4102712.1"/>
    <property type="molecule type" value="Genomic_DNA"/>
</dbReference>
<dbReference type="CDD" id="cd16295">
    <property type="entry name" value="TTHA0252-CPSF-like_MBL-fold"/>
    <property type="match status" value="1"/>
</dbReference>
<feature type="domain" description="Beta-Casp" evidence="3">
    <location>
        <begin position="251"/>
        <end position="370"/>
    </location>
</feature>
<evidence type="ECO:0000313" key="4">
    <source>
        <dbReference type="EMBL" id="MCF4102712.1"/>
    </source>
</evidence>
<dbReference type="InterPro" id="IPR050698">
    <property type="entry name" value="MBL"/>
</dbReference>
<protein>
    <submittedName>
        <fullName evidence="4">MBL fold metallo-hydrolase</fullName>
    </submittedName>
</protein>
<dbReference type="Proteomes" id="UP001179363">
    <property type="component" value="Unassembled WGS sequence"/>
</dbReference>
<keyword evidence="5" id="KW-1185">Reference proteome</keyword>
<dbReference type="PANTHER" id="PTHR11203:SF37">
    <property type="entry name" value="INTEGRATOR COMPLEX SUBUNIT 11"/>
    <property type="match status" value="1"/>
</dbReference>
<organism evidence="4 5">
    <name type="scientific">Gillisia lutea</name>
    <dbReference type="NCBI Taxonomy" id="2909668"/>
    <lineage>
        <taxon>Bacteria</taxon>
        <taxon>Pseudomonadati</taxon>
        <taxon>Bacteroidota</taxon>
        <taxon>Flavobacteriia</taxon>
        <taxon>Flavobacteriales</taxon>
        <taxon>Flavobacteriaceae</taxon>
        <taxon>Gillisia</taxon>
    </lineage>
</organism>
<dbReference type="Pfam" id="PF10996">
    <property type="entry name" value="Beta-Casp"/>
    <property type="match status" value="1"/>
</dbReference>
<dbReference type="Pfam" id="PF07521">
    <property type="entry name" value="RMMBL"/>
    <property type="match status" value="1"/>
</dbReference>
<comment type="caution">
    <text evidence="4">The sequence shown here is derived from an EMBL/GenBank/DDBJ whole genome shotgun (WGS) entry which is preliminary data.</text>
</comment>